<comment type="caution">
    <text evidence="1">The sequence shown here is derived from an EMBL/GenBank/DDBJ whole genome shotgun (WGS) entry which is preliminary data.</text>
</comment>
<organism evidence="1 2">
    <name type="scientific">Meloidogyne enterolobii</name>
    <name type="common">Root-knot nematode worm</name>
    <name type="synonym">Meloidogyne mayaguensis</name>
    <dbReference type="NCBI Taxonomy" id="390850"/>
    <lineage>
        <taxon>Eukaryota</taxon>
        <taxon>Metazoa</taxon>
        <taxon>Ecdysozoa</taxon>
        <taxon>Nematoda</taxon>
        <taxon>Chromadorea</taxon>
        <taxon>Rhabditida</taxon>
        <taxon>Tylenchina</taxon>
        <taxon>Tylenchomorpha</taxon>
        <taxon>Tylenchoidea</taxon>
        <taxon>Meloidogynidae</taxon>
        <taxon>Meloidogyninae</taxon>
        <taxon>Meloidogyne</taxon>
    </lineage>
</organism>
<sequence length="75" mass="8156">MVTVYGMLSSLATLLVPFASTLGFWTLLAVRVVQGFGVATSYVAMSTISEEWAPLSESGMFLCLISCHFQVNNLF</sequence>
<evidence type="ECO:0000313" key="2">
    <source>
        <dbReference type="Proteomes" id="UP001497535"/>
    </source>
</evidence>
<proteinExistence type="predicted"/>
<gene>
    <name evidence="1" type="ORF">MENTE1834_LOCUS11239</name>
</gene>
<protein>
    <submittedName>
        <fullName evidence="1">Uncharacterized protein</fullName>
    </submittedName>
</protein>
<name>A0ACB0YEU3_MELEN</name>
<accession>A0ACB0YEU3</accession>
<keyword evidence="2" id="KW-1185">Reference proteome</keyword>
<dbReference type="Proteomes" id="UP001497535">
    <property type="component" value="Unassembled WGS sequence"/>
</dbReference>
<evidence type="ECO:0000313" key="1">
    <source>
        <dbReference type="EMBL" id="CAK5043771.1"/>
    </source>
</evidence>
<dbReference type="EMBL" id="CAVMJV010000011">
    <property type="protein sequence ID" value="CAK5043771.1"/>
    <property type="molecule type" value="Genomic_DNA"/>
</dbReference>
<reference evidence="1" key="1">
    <citation type="submission" date="2023-11" db="EMBL/GenBank/DDBJ databases">
        <authorList>
            <person name="Poullet M."/>
        </authorList>
    </citation>
    <scope>NUCLEOTIDE SEQUENCE</scope>
    <source>
        <strain evidence="1">E1834</strain>
    </source>
</reference>